<feature type="region of interest" description="Disordered" evidence="5">
    <location>
        <begin position="102"/>
        <end position="124"/>
    </location>
</feature>
<organism evidence="7 8">
    <name type="scientific">Folsomia candida</name>
    <name type="common">Springtail</name>
    <dbReference type="NCBI Taxonomy" id="158441"/>
    <lineage>
        <taxon>Eukaryota</taxon>
        <taxon>Metazoa</taxon>
        <taxon>Ecdysozoa</taxon>
        <taxon>Arthropoda</taxon>
        <taxon>Hexapoda</taxon>
        <taxon>Collembola</taxon>
        <taxon>Entomobryomorpha</taxon>
        <taxon>Isotomoidea</taxon>
        <taxon>Isotomidae</taxon>
        <taxon>Proisotominae</taxon>
        <taxon>Folsomia</taxon>
    </lineage>
</organism>
<comment type="subcellular location">
    <subcellularLocation>
        <location evidence="1">Membrane</location>
        <topology evidence="1">Multi-pass membrane protein</topology>
    </subcellularLocation>
</comment>
<dbReference type="InterPro" id="IPR002293">
    <property type="entry name" value="AA/rel_permease1"/>
</dbReference>
<comment type="caution">
    <text evidence="7">The sequence shown here is derived from an EMBL/GenBank/DDBJ whole genome shotgun (WGS) entry which is preliminary data.</text>
</comment>
<keyword evidence="3 6" id="KW-1133">Transmembrane helix</keyword>
<protein>
    <submittedName>
        <fullName evidence="7">Y+L amino acid transporter 1</fullName>
    </submittedName>
</protein>
<feature type="region of interest" description="Disordered" evidence="5">
    <location>
        <begin position="58"/>
        <end position="79"/>
    </location>
</feature>
<sequence length="616" mass="67720">MNDTSGLKRTASTTSRISQKSTKGVGTDDLDDPAGVITDQYGTRFRFKRRSTYEPLLTSSVDTDGGGGRIERRRSSAMQRSAGAGIAGPLIVAHLLSDEDEVSEGEEEEGSVMSMGSEHGGKKGGARRRKKIRLLGCIGVTIGCVLGSGIFAAPQVILDTTENAGMTLIVWFTYGMIALIGALCYVELACTIPVSGGDYAPTVVAIMSSVVAKNLINPYVDDPKCFTVLWATRCIAIMLICLVVYVNYASSELAEKIQGWLMVINVATITLIVICGIIHIAKFGIENKSSFKLAWPHPSHKESKGNEVKFAVLQLVRALFQASFSYFGYSYVTYIMEDVENPLKTVPLSIFISIPIVIVLNIFVNFCYLASIPLDKLKKTQTVASEMVKSVYKDPDTFPHYLLWIGPTLVAIAVLGGLLSNVLTCSRVSFIGARNRHFPGIFTMTHYEKLTPVVSLVFMGLIGCTYCLLDITMLIGILTYIMSAINCMVIYGLIYLRIKRPELPRPFKLPLFVPICYASLATFLFFTPILLLDEHTYKGTLPSIGGAIFVLAAGLPIYALLVRPQAPPWPTLQKIHGFVKRFFQRIWLVLPEEEIIADDEQDIVELVSRKSSSIPE</sequence>
<dbReference type="PANTHER" id="PTHR11785">
    <property type="entry name" value="AMINO ACID TRANSPORTER"/>
    <property type="match status" value="1"/>
</dbReference>
<dbReference type="Proteomes" id="UP000198287">
    <property type="component" value="Unassembled WGS sequence"/>
</dbReference>
<feature type="transmembrane region" description="Helical" evidence="6">
    <location>
        <begin position="198"/>
        <end position="216"/>
    </location>
</feature>
<dbReference type="InterPro" id="IPR050598">
    <property type="entry name" value="AminoAcid_Transporter"/>
</dbReference>
<feature type="transmembrane region" description="Helical" evidence="6">
    <location>
        <begin position="348"/>
        <end position="371"/>
    </location>
</feature>
<feature type="region of interest" description="Disordered" evidence="5">
    <location>
        <begin position="1"/>
        <end position="36"/>
    </location>
</feature>
<dbReference type="GO" id="GO:0015179">
    <property type="term" value="F:L-amino acid transmembrane transporter activity"/>
    <property type="evidence" value="ECO:0007669"/>
    <property type="project" value="TreeGrafter"/>
</dbReference>
<feature type="transmembrane region" description="Helical" evidence="6">
    <location>
        <begin position="132"/>
        <end position="153"/>
    </location>
</feature>
<name>A0A226EGU8_FOLCA</name>
<dbReference type="STRING" id="158441.A0A226EGU8"/>
<dbReference type="AlphaFoldDB" id="A0A226EGU8"/>
<feature type="transmembrane region" description="Helical" evidence="6">
    <location>
        <begin position="450"/>
        <end position="471"/>
    </location>
</feature>
<evidence type="ECO:0000256" key="4">
    <source>
        <dbReference type="ARBA" id="ARBA00023136"/>
    </source>
</evidence>
<accession>A0A226EGU8</accession>
<proteinExistence type="predicted"/>
<dbReference type="Gene3D" id="1.20.1740.10">
    <property type="entry name" value="Amino acid/polyamine transporter I"/>
    <property type="match status" value="1"/>
</dbReference>
<dbReference type="PANTHER" id="PTHR11785:SF528">
    <property type="entry name" value="AMINO ACID TRANSPORTER PROTEIN JHI-21"/>
    <property type="match status" value="1"/>
</dbReference>
<feature type="transmembrane region" description="Helical" evidence="6">
    <location>
        <begin position="165"/>
        <end position="186"/>
    </location>
</feature>
<keyword evidence="2 6" id="KW-0812">Transmembrane</keyword>
<evidence type="ECO:0000256" key="1">
    <source>
        <dbReference type="ARBA" id="ARBA00004141"/>
    </source>
</evidence>
<evidence type="ECO:0000256" key="2">
    <source>
        <dbReference type="ARBA" id="ARBA00022692"/>
    </source>
</evidence>
<feature type="compositionally biased region" description="Polar residues" evidence="5">
    <location>
        <begin position="1"/>
        <end position="24"/>
    </location>
</feature>
<feature type="transmembrane region" description="Helical" evidence="6">
    <location>
        <begin position="543"/>
        <end position="562"/>
    </location>
</feature>
<dbReference type="Pfam" id="PF13520">
    <property type="entry name" value="AA_permease_2"/>
    <property type="match status" value="1"/>
</dbReference>
<dbReference type="GO" id="GO:0016020">
    <property type="term" value="C:membrane"/>
    <property type="evidence" value="ECO:0007669"/>
    <property type="project" value="UniProtKB-SubCell"/>
</dbReference>
<evidence type="ECO:0000256" key="3">
    <source>
        <dbReference type="ARBA" id="ARBA00022989"/>
    </source>
</evidence>
<feature type="transmembrane region" description="Helical" evidence="6">
    <location>
        <begin position="228"/>
        <end position="248"/>
    </location>
</feature>
<reference evidence="7 8" key="1">
    <citation type="submission" date="2015-12" db="EMBL/GenBank/DDBJ databases">
        <title>The genome of Folsomia candida.</title>
        <authorList>
            <person name="Faddeeva A."/>
            <person name="Derks M.F."/>
            <person name="Anvar Y."/>
            <person name="Smit S."/>
            <person name="Van Straalen N."/>
            <person name="Roelofs D."/>
        </authorList>
    </citation>
    <scope>NUCLEOTIDE SEQUENCE [LARGE SCALE GENOMIC DNA]</scope>
    <source>
        <strain evidence="7 8">VU population</strain>
        <tissue evidence="7">Whole body</tissue>
    </source>
</reference>
<keyword evidence="4 6" id="KW-0472">Membrane</keyword>
<feature type="transmembrane region" description="Helical" evidence="6">
    <location>
        <begin position="318"/>
        <end position="336"/>
    </location>
</feature>
<evidence type="ECO:0000313" key="8">
    <source>
        <dbReference type="Proteomes" id="UP000198287"/>
    </source>
</evidence>
<keyword evidence="8" id="KW-1185">Reference proteome</keyword>
<dbReference type="EMBL" id="LNIX01000004">
    <property type="protein sequence ID" value="OXA56649.1"/>
    <property type="molecule type" value="Genomic_DNA"/>
</dbReference>
<feature type="transmembrane region" description="Helical" evidence="6">
    <location>
        <begin position="509"/>
        <end position="531"/>
    </location>
</feature>
<feature type="transmembrane region" description="Helical" evidence="6">
    <location>
        <begin position="401"/>
        <end position="430"/>
    </location>
</feature>
<feature type="transmembrane region" description="Helical" evidence="6">
    <location>
        <begin position="477"/>
        <end position="497"/>
    </location>
</feature>
<evidence type="ECO:0000256" key="6">
    <source>
        <dbReference type="SAM" id="Phobius"/>
    </source>
</evidence>
<gene>
    <name evidence="7" type="ORF">Fcan01_08956</name>
</gene>
<feature type="transmembrane region" description="Helical" evidence="6">
    <location>
        <begin position="260"/>
        <end position="281"/>
    </location>
</feature>
<evidence type="ECO:0000256" key="5">
    <source>
        <dbReference type="SAM" id="MobiDB-lite"/>
    </source>
</evidence>
<evidence type="ECO:0000313" key="7">
    <source>
        <dbReference type="EMBL" id="OXA56649.1"/>
    </source>
</evidence>
<dbReference type="OrthoDB" id="5982228at2759"/>